<proteinExistence type="predicted"/>
<evidence type="ECO:0000256" key="7">
    <source>
        <dbReference type="PIRSR" id="PIRSR005091-2"/>
    </source>
</evidence>
<evidence type="ECO:0000256" key="8">
    <source>
        <dbReference type="PIRSR" id="PIRSR005091-3"/>
    </source>
</evidence>
<feature type="domain" description="Sulfatase N-terminal" evidence="10">
    <location>
        <begin position="271"/>
        <end position="549"/>
    </location>
</feature>
<dbReference type="PANTHER" id="PTHR47371:SF3">
    <property type="entry name" value="PHOSPHOGLYCEROL TRANSFERASE I"/>
    <property type="match status" value="1"/>
</dbReference>
<keyword evidence="7" id="KW-0479">Metal-binding</keyword>
<protein>
    <submittedName>
        <fullName evidence="11">Arylsulfatase</fullName>
    </submittedName>
</protein>
<reference evidence="12" key="1">
    <citation type="submission" date="2015-01" db="EMBL/GenBank/DDBJ databases">
        <authorList>
            <person name="MANFREDI Pablo"/>
        </authorList>
    </citation>
    <scope>NUCLEOTIDE SEQUENCE [LARGE SCALE GENOMIC DNA]</scope>
    <source>
        <strain evidence="12">Ccyn2B</strain>
    </source>
</reference>
<feature type="transmembrane region" description="Helical" evidence="9">
    <location>
        <begin position="89"/>
        <end position="110"/>
    </location>
</feature>
<evidence type="ECO:0000256" key="6">
    <source>
        <dbReference type="PIRSR" id="PIRSR005091-1"/>
    </source>
</evidence>
<keyword evidence="12" id="KW-1185">Reference proteome</keyword>
<name>A0A0B7HPK9_9FLAO</name>
<dbReference type="InterPro" id="IPR000917">
    <property type="entry name" value="Sulfatase_N"/>
</dbReference>
<dbReference type="Gene3D" id="3.40.720.10">
    <property type="entry name" value="Alkaline Phosphatase, subunit A"/>
    <property type="match status" value="1"/>
</dbReference>
<evidence type="ECO:0000256" key="2">
    <source>
        <dbReference type="ARBA" id="ARBA00022475"/>
    </source>
</evidence>
<dbReference type="InterPro" id="IPR012160">
    <property type="entry name" value="LtaS-like"/>
</dbReference>
<dbReference type="EMBL" id="CDOD01000066">
    <property type="protein sequence ID" value="CEN39837.1"/>
    <property type="molecule type" value="Genomic_DNA"/>
</dbReference>
<feature type="binding site" evidence="8">
    <location>
        <position position="279"/>
    </location>
    <ligand>
        <name>Mn(2+)</name>
        <dbReference type="ChEBI" id="CHEBI:29035"/>
    </ligand>
</feature>
<keyword evidence="5 9" id="KW-0472">Membrane</keyword>
<keyword evidence="7" id="KW-0464">Manganese</keyword>
<dbReference type="Pfam" id="PF00884">
    <property type="entry name" value="Sulfatase"/>
    <property type="match status" value="1"/>
</dbReference>
<feature type="transmembrane region" description="Helical" evidence="9">
    <location>
        <begin position="174"/>
        <end position="195"/>
    </location>
</feature>
<organism evidence="11 12">
    <name type="scientific">Capnocytophaga cynodegmi</name>
    <dbReference type="NCBI Taxonomy" id="28189"/>
    <lineage>
        <taxon>Bacteria</taxon>
        <taxon>Pseudomonadati</taxon>
        <taxon>Bacteroidota</taxon>
        <taxon>Flavobacteriia</taxon>
        <taxon>Flavobacteriales</taxon>
        <taxon>Flavobacteriaceae</taxon>
        <taxon>Capnocytophaga</taxon>
    </lineage>
</organism>
<evidence type="ECO:0000256" key="9">
    <source>
        <dbReference type="SAM" id="Phobius"/>
    </source>
</evidence>
<comment type="subcellular location">
    <subcellularLocation>
        <location evidence="1">Cell membrane</location>
        <topology evidence="1">Multi-pass membrane protein</topology>
    </subcellularLocation>
</comment>
<evidence type="ECO:0000259" key="10">
    <source>
        <dbReference type="Pfam" id="PF00884"/>
    </source>
</evidence>
<feature type="transmembrane region" description="Helical" evidence="9">
    <location>
        <begin position="53"/>
        <end position="77"/>
    </location>
</feature>
<dbReference type="PIRSF" id="PIRSF005091">
    <property type="entry name" value="Mmb_sulf_HI1246"/>
    <property type="match status" value="1"/>
</dbReference>
<dbReference type="AlphaFoldDB" id="A0A0B7HPK9"/>
<dbReference type="InterPro" id="IPR017850">
    <property type="entry name" value="Alkaline_phosphatase_core_sf"/>
</dbReference>
<dbReference type="Gene3D" id="3.30.1120.80">
    <property type="match status" value="1"/>
</dbReference>
<dbReference type="GO" id="GO:0046872">
    <property type="term" value="F:metal ion binding"/>
    <property type="evidence" value="ECO:0007669"/>
    <property type="project" value="UniProtKB-KW"/>
</dbReference>
<dbReference type="Proteomes" id="UP000038055">
    <property type="component" value="Unassembled WGS sequence"/>
</dbReference>
<evidence type="ECO:0000313" key="11">
    <source>
        <dbReference type="EMBL" id="CEN39837.1"/>
    </source>
</evidence>
<accession>A0A0B7HPK9</accession>
<keyword evidence="4 9" id="KW-1133">Transmembrane helix</keyword>
<dbReference type="PANTHER" id="PTHR47371">
    <property type="entry name" value="LIPOTEICHOIC ACID SYNTHASE"/>
    <property type="match status" value="1"/>
</dbReference>
<feature type="binding site" evidence="8">
    <location>
        <position position="495"/>
    </location>
    <ligand>
        <name>Mn(2+)</name>
        <dbReference type="ChEBI" id="CHEBI:29035"/>
    </ligand>
</feature>
<sequence>MKNIRFGEYKVLFYRLFLVYLFYFFARTLFYVFNKDVISVESISEFFRLAFYGLLFDSSAIIYVNLLFILVSLLPLWINTSRGYQKVVFWVYFLTNIPAYLLNFIDIVFFEYNRSRLTLSAWNLAANEENKFTLLFGFLTRHWLVFVAFILLVVFWIFLYRKVKINIFQVKNKLIYFGLSVVVMALLTPLFLLGIRGMPFKKGTIPITITDANRYANDLSQVNLILNTPFCLLRTLGKNDTFRKYNFVSEDYIEKNIQPIKQYSRKVENKPNVVLFILEGMGAEYFNTFNKNRNIPDFKSYTPFLDSLAQNGFYFSNVYANASRSMEGISAVTAGIPTFEIALASSPYSQQEIASIANIYSELGYKTAFFHGATNGSMGFDGFTKQVGFESYFGRTEFNDDSQHNGSWGIHDEPFLQFSQKEISKMQSPFLATIFTLSSHEPYTFPKVYETRFNKGDIPMHNAVAYADYSIKKFFESAKKEKWFANTIFAFVADHPATAFYDYYKQKIAYYNIPIIFYSPNPNLISQGNSDELAQQIDIFPTLVDLIGYEKPFRSWGRSLFSDKNEPHRAYVTNRNFYQLMQGNYIYVSDIKGNIIGVYDKTDLDLKNNLQKTTNNQEIEKGITDLKAFMQDFMNRVLDKKLK</sequence>
<dbReference type="CDD" id="cd16015">
    <property type="entry name" value="LTA_synthase"/>
    <property type="match status" value="1"/>
</dbReference>
<evidence type="ECO:0000256" key="5">
    <source>
        <dbReference type="ARBA" id="ARBA00023136"/>
    </source>
</evidence>
<dbReference type="STRING" id="28189.CCYN74_40036"/>
<evidence type="ECO:0000256" key="1">
    <source>
        <dbReference type="ARBA" id="ARBA00004651"/>
    </source>
</evidence>
<feature type="active site" evidence="6">
    <location>
        <position position="325"/>
    </location>
</feature>
<keyword evidence="3 9" id="KW-0812">Transmembrane</keyword>
<keyword evidence="2" id="KW-1003">Cell membrane</keyword>
<dbReference type="SUPFAM" id="SSF53649">
    <property type="entry name" value="Alkaline phosphatase-like"/>
    <property type="match status" value="1"/>
</dbReference>
<feature type="binding site" evidence="7">
    <location>
        <position position="440"/>
    </location>
    <ligand>
        <name>substrate</name>
    </ligand>
</feature>
<feature type="transmembrane region" description="Helical" evidence="9">
    <location>
        <begin position="12"/>
        <end position="33"/>
    </location>
</feature>
<evidence type="ECO:0000256" key="4">
    <source>
        <dbReference type="ARBA" id="ARBA00022989"/>
    </source>
</evidence>
<dbReference type="GO" id="GO:0005886">
    <property type="term" value="C:plasma membrane"/>
    <property type="evidence" value="ECO:0007669"/>
    <property type="project" value="UniProtKB-SubCell"/>
</dbReference>
<feature type="binding site" evidence="8">
    <location>
        <position position="494"/>
    </location>
    <ligand>
        <name>Mn(2+)</name>
        <dbReference type="ChEBI" id="CHEBI:29035"/>
    </ligand>
</feature>
<evidence type="ECO:0000256" key="3">
    <source>
        <dbReference type="ARBA" id="ARBA00022692"/>
    </source>
</evidence>
<evidence type="ECO:0000313" key="12">
    <source>
        <dbReference type="Proteomes" id="UP000038055"/>
    </source>
</evidence>
<feature type="transmembrane region" description="Helical" evidence="9">
    <location>
        <begin position="143"/>
        <end position="162"/>
    </location>
</feature>
<dbReference type="RefSeq" id="WP_041994640.1">
    <property type="nucleotide sequence ID" value="NZ_CDOD01000066.1"/>
</dbReference>
<dbReference type="eggNOG" id="COG1368">
    <property type="taxonomic scope" value="Bacteria"/>
</dbReference>
<dbReference type="InterPro" id="IPR050448">
    <property type="entry name" value="OpgB/LTA_synthase_biosynth"/>
</dbReference>
<gene>
    <name evidence="11" type="ORF">CCYN2B_80036</name>
</gene>